<dbReference type="Pfam" id="PF18809">
    <property type="entry name" value="PBECR1"/>
    <property type="match status" value="1"/>
</dbReference>
<evidence type="ECO:0008006" key="5">
    <source>
        <dbReference type="Google" id="ProtNLM"/>
    </source>
</evidence>
<reference evidence="4" key="1">
    <citation type="submission" date="2018-05" db="EMBL/GenBank/DDBJ databases">
        <authorList>
            <consortium name="PulseNet: The National Subtyping Network for Foodborne Disease Surveillance"/>
            <person name="Tarr C.L."/>
            <person name="Trees E."/>
            <person name="Katz L.S."/>
            <person name="Carleton-Romer H.A."/>
            <person name="Stroika S."/>
            <person name="Kucerova Z."/>
            <person name="Roache K.F."/>
            <person name="Sabol A.L."/>
            <person name="Besser J."/>
            <person name="Gerner-Smidt P."/>
        </authorList>
    </citation>
    <scope>NUCLEOTIDE SEQUENCE</scope>
    <source>
        <strain evidence="4">D2813</strain>
    </source>
</reference>
<protein>
    <recommendedName>
        <fullName evidence="5">Phage-Barnase-EndoU-ColicinE5/D-RelE like nuclease 3 domain-containing protein</fullName>
    </recommendedName>
</protein>
<name>A0A5L4DG27_CAMUP</name>
<comment type="caution">
    <text evidence="4">The sequence shown here is derived from an EMBL/GenBank/DDBJ whole genome shotgun (WGS) entry which is preliminary data.</text>
</comment>
<dbReference type="InterPro" id="IPR041301">
    <property type="entry name" value="PBECR3"/>
</dbReference>
<feature type="domain" description="Phage-Barnase-EndoU-ColicinE5/D-RelE like nuclease 3" evidence="3">
    <location>
        <begin position="1522"/>
        <end position="1627"/>
    </location>
</feature>
<evidence type="ECO:0000313" key="4">
    <source>
        <dbReference type="EMBL" id="EAJ7105331.1"/>
    </source>
</evidence>
<feature type="non-terminal residue" evidence="4">
    <location>
        <position position="1865"/>
    </location>
</feature>
<dbReference type="Pfam" id="PF18812">
    <property type="entry name" value="PBECR3"/>
    <property type="match status" value="1"/>
</dbReference>
<evidence type="ECO:0000259" key="3">
    <source>
        <dbReference type="Pfam" id="PF18812"/>
    </source>
</evidence>
<gene>
    <name evidence="4" type="ORF">YZ54_07520</name>
</gene>
<accession>A0A5L4DG27</accession>
<keyword evidence="1" id="KW-0175">Coiled coil</keyword>
<sequence>MQFNFNFEAFEQSGKEKNEAINYLKSLNSSIDFDKLEQETKGDENAIYEALKGGNFSFSKPSIEQTRQKLLKNKENEALKAEFNAGLSWLGEEKKQNFNFYDFKKAKEKANSKQGLIEADLKAKEKELKRKEALFETRLKERGIIAKSFDDMLDQSGAYLGADLLEKGLNKLGFKDENYIFESEKEDIKSRALKSVREKLERGDLEFNEREKHALRSKYDELDYKKALEKEKERLRLSQKSGNFSEAEREFIENDLGFFNTLFNDDKENIKEFKEKVKSEGVISSEIIKAANTLKAFDEGNLFKNMLFADEKEKKEFQQNFLNDAYKIAELSGFDDVGLDKKGELYFIKDEQKYLVNTGFFDNFAQLLNDTKFEFAGGVLGGMKGFNSGKSAKGKVAKSILGAAAGSFGGAFLDAKIADMYLNRESDFKKNLDFAIQAGLLSMAGDGVILSVKPLAKGLYKGVKKGGEILGEYSILGTLKTLPQQNIQAAEKIIDEVFSPKMKEELKAAQEEFGGSGRGEDLKNAFFANLQKKFTQKYGENDSKTKSVAKIAEIFNTNSLKTRQQAMLDLVRSDTHGSTLAYLLEIAKDDVKIQSNLKNMLNLASSNVEKNLKNLNINAREIKHILDEFEAGNKAAFKEVESQISKLYDENYRVVLSKGEYENIKEEFRQNGVNLEEMTPFLRDLEANVFNENGVTFTQLNNFRKNLNFYIFNKDKTPNFINTLKKIGENILKNEIDKGIDNIFSQNKAAYESIKELYSTSLKDYATLKSLNESIKNLKLQDSAKSADEVLNSLIKYAKGQGEKGVNNLQKIKDYLGEENNAFLEMQILNKLFKESVVENDRASLRVFDSESFLGRVRELVGDTPAPLGANLEARALSGASQGPSKQENFIKKALNKDEAKLFLENLNGAKIPKKLDIEGFLKELESVENKENFISHLSKKEDAQSRLAYLNLVEPTLKEADLILRNGKRQDYIKKFNDGKDFFTLLITEENGKRLITFLPKTREDFIKNKIDNASLIQSFTSRASKQGNGLANESITQPLFKSKEAREFLELVEGFHKLYKNDASIAKNLVQGTSEKLSTSIATSAEGAIKQKVVKGAFDPIFRLLPDKILFGLFAKQIQGGALRYHLKKALSRSLNYDDFKIKLEKELKRTNFNSNTSRLIDEFMQNLEDFNREKEQFLEAKRAEEARIKEEERKRAEEIYQAQEANNLKDILEAEEKPLKDEFGVNFEGFKGKEAIEKLLEEQRGQVKGAFYKEGLGEIDLVWGDENFGLRHILEQRTKQWGEEKALKFISHLNENIEKGQIVEVQKGRAAIKTDLTTIILDKKENNNFVLTAFRDRNNKKELESLNLSQSKTFTSENAEANAKESPVTSLNQESIIAQKAKNDEVLEAEVIEEVGLNEPMKFLEFQQRKLLTYIKENTPLRLLEHKKELKTRDILNFLEQSALNGKQKVFLMRNLERDFTKLKEDFKELESQSFKRDLLDKTKPLRKAEKEELTSEVLEQVQKENLKLYLNDTSGNLTKFLNAKKPFKITMRGANIKHILNRHGENSTLAKNGQPFVNLEDIKKYDEIINNADRQILKENDKGEKTLLSGKQINGHYIVISSVRLKNGELKLKTMYKENGKLENDKAFKSVKLPSETPSVLRGQSLTTDLDGYPSHADESIAQNSQEAKIKEAVKNHNAIYKEILDNDYIFTDERSKIFRKRERELIENLAKDEKVQAFTSQWGYPFKKDGELHGVGLDYKAKVYGKGEHKMMRVSGGGFGSATQQKKQERLLELEKERLQEAFKADFGIDGFISKYVENGFFETLWRETSAYKGTDYGWGVQPREYYPYYENRIMPSDTITQAKEKLQKEKSSWSVKRQE</sequence>
<feature type="domain" description="Phage-Barnase-EndoU-ColicinE5/D-RelE-like nuclease" evidence="2">
    <location>
        <begin position="1253"/>
        <end position="1341"/>
    </location>
</feature>
<evidence type="ECO:0000256" key="1">
    <source>
        <dbReference type="SAM" id="Coils"/>
    </source>
</evidence>
<dbReference type="InterPro" id="IPR041092">
    <property type="entry name" value="PBECR1"/>
</dbReference>
<organism evidence="4">
    <name type="scientific">Campylobacter upsaliensis</name>
    <dbReference type="NCBI Taxonomy" id="28080"/>
    <lineage>
        <taxon>Bacteria</taxon>
        <taxon>Pseudomonadati</taxon>
        <taxon>Campylobacterota</taxon>
        <taxon>Epsilonproteobacteria</taxon>
        <taxon>Campylobacterales</taxon>
        <taxon>Campylobacteraceae</taxon>
        <taxon>Campylobacter</taxon>
    </lineage>
</organism>
<evidence type="ECO:0000259" key="2">
    <source>
        <dbReference type="Pfam" id="PF18809"/>
    </source>
</evidence>
<dbReference type="EMBL" id="AACABH010000041">
    <property type="protein sequence ID" value="EAJ7105331.1"/>
    <property type="molecule type" value="Genomic_DNA"/>
</dbReference>
<proteinExistence type="predicted"/>
<feature type="coiled-coil region" evidence="1">
    <location>
        <begin position="1156"/>
        <end position="1211"/>
    </location>
</feature>